<dbReference type="Proteomes" id="UP000233551">
    <property type="component" value="Unassembled WGS sequence"/>
</dbReference>
<proteinExistence type="predicted"/>
<dbReference type="AlphaFoldDB" id="A0A2I0IMH8"/>
<evidence type="ECO:0000256" key="1">
    <source>
        <dbReference type="SAM" id="MobiDB-lite"/>
    </source>
</evidence>
<evidence type="ECO:0000313" key="2">
    <source>
        <dbReference type="EMBL" id="PKI45204.1"/>
    </source>
</evidence>
<dbReference type="EMBL" id="PGOL01002757">
    <property type="protein sequence ID" value="PKI45204.1"/>
    <property type="molecule type" value="Genomic_DNA"/>
</dbReference>
<evidence type="ECO:0000313" key="3">
    <source>
        <dbReference type="Proteomes" id="UP000233551"/>
    </source>
</evidence>
<name>A0A2I0IMH8_PUNGR</name>
<feature type="region of interest" description="Disordered" evidence="1">
    <location>
        <begin position="87"/>
        <end position="140"/>
    </location>
</feature>
<gene>
    <name evidence="2" type="ORF">CRG98_034382</name>
</gene>
<organism evidence="2 3">
    <name type="scientific">Punica granatum</name>
    <name type="common">Pomegranate</name>
    <dbReference type="NCBI Taxonomy" id="22663"/>
    <lineage>
        <taxon>Eukaryota</taxon>
        <taxon>Viridiplantae</taxon>
        <taxon>Streptophyta</taxon>
        <taxon>Embryophyta</taxon>
        <taxon>Tracheophyta</taxon>
        <taxon>Spermatophyta</taxon>
        <taxon>Magnoliopsida</taxon>
        <taxon>eudicotyledons</taxon>
        <taxon>Gunneridae</taxon>
        <taxon>Pentapetalae</taxon>
        <taxon>rosids</taxon>
        <taxon>malvids</taxon>
        <taxon>Myrtales</taxon>
        <taxon>Lythraceae</taxon>
        <taxon>Punica</taxon>
    </lineage>
</organism>
<comment type="caution">
    <text evidence="2">The sequence shown here is derived from an EMBL/GenBank/DDBJ whole genome shotgun (WGS) entry which is preliminary data.</text>
</comment>
<reference evidence="2 3" key="1">
    <citation type="submission" date="2017-11" db="EMBL/GenBank/DDBJ databases">
        <title>De-novo sequencing of pomegranate (Punica granatum L.) genome.</title>
        <authorList>
            <person name="Akparov Z."/>
            <person name="Amiraslanov A."/>
            <person name="Hajiyeva S."/>
            <person name="Abbasov M."/>
            <person name="Kaur K."/>
            <person name="Hamwieh A."/>
            <person name="Solovyev V."/>
            <person name="Salamov A."/>
            <person name="Braich B."/>
            <person name="Kosarev P."/>
            <person name="Mahmoud A."/>
            <person name="Hajiyev E."/>
            <person name="Babayeva S."/>
            <person name="Izzatullayeva V."/>
            <person name="Mammadov A."/>
            <person name="Mammadov A."/>
            <person name="Sharifova S."/>
            <person name="Ojaghi J."/>
            <person name="Eynullazada K."/>
            <person name="Bayramov B."/>
            <person name="Abdulazimova A."/>
            <person name="Shahmuradov I."/>
        </authorList>
    </citation>
    <scope>NUCLEOTIDE SEQUENCE [LARGE SCALE GENOMIC DNA]</scope>
    <source>
        <strain evidence="3">cv. AG2017</strain>
        <tissue evidence="2">Leaf</tissue>
    </source>
</reference>
<protein>
    <submittedName>
        <fullName evidence="2">Uncharacterized protein</fullName>
    </submittedName>
</protein>
<accession>A0A2I0IMH8</accession>
<keyword evidence="3" id="KW-1185">Reference proteome</keyword>
<sequence>MRARAREAKDYRAKCLILGEAKSLGGRHMIVTLPTRAPVGLDGEARASIRASSIWVGSGCPTFTSGVGSMCRRWLWATVGGCWGGHHGQRGAWSRWPARSSGKPTEDTGGDENDGQFSGSGRRRDISPVDETEGDSKPPA</sequence>